<dbReference type="InParanoid" id="A0A1E7FNQ2"/>
<dbReference type="KEGG" id="fcy:FRACYDRAFT_235851"/>
<accession>A0A1E7FNQ2</accession>
<gene>
    <name evidence="1" type="ORF">FRACYDRAFT_235851</name>
</gene>
<dbReference type="AlphaFoldDB" id="A0A1E7FNQ2"/>
<evidence type="ECO:0008006" key="3">
    <source>
        <dbReference type="Google" id="ProtNLM"/>
    </source>
</evidence>
<dbReference type="Proteomes" id="UP000095751">
    <property type="component" value="Unassembled WGS sequence"/>
</dbReference>
<evidence type="ECO:0000313" key="1">
    <source>
        <dbReference type="EMBL" id="OEU19790.1"/>
    </source>
</evidence>
<dbReference type="EMBL" id="KV784355">
    <property type="protein sequence ID" value="OEU19790.1"/>
    <property type="molecule type" value="Genomic_DNA"/>
</dbReference>
<name>A0A1E7FNQ2_9STRA</name>
<evidence type="ECO:0000313" key="2">
    <source>
        <dbReference type="Proteomes" id="UP000095751"/>
    </source>
</evidence>
<reference evidence="1 2" key="1">
    <citation type="submission" date="2016-09" db="EMBL/GenBank/DDBJ databases">
        <title>Extensive genetic diversity and differential bi-allelic expression allows diatom success in the polar Southern Ocean.</title>
        <authorList>
            <consortium name="DOE Joint Genome Institute"/>
            <person name="Mock T."/>
            <person name="Otillar R.P."/>
            <person name="Strauss J."/>
            <person name="Dupont C."/>
            <person name="Frickenhaus S."/>
            <person name="Maumus F."/>
            <person name="Mcmullan M."/>
            <person name="Sanges R."/>
            <person name="Schmutz J."/>
            <person name="Toseland A."/>
            <person name="Valas R."/>
            <person name="Veluchamy A."/>
            <person name="Ward B.J."/>
            <person name="Allen A."/>
            <person name="Barry K."/>
            <person name="Falciatore A."/>
            <person name="Ferrante M."/>
            <person name="Fortunato A.E."/>
            <person name="Gloeckner G."/>
            <person name="Gruber A."/>
            <person name="Hipkin R."/>
            <person name="Janech M."/>
            <person name="Kroth P."/>
            <person name="Leese F."/>
            <person name="Lindquist E."/>
            <person name="Lyon B.R."/>
            <person name="Martin J."/>
            <person name="Mayer C."/>
            <person name="Parker M."/>
            <person name="Quesneville H."/>
            <person name="Raymond J."/>
            <person name="Uhlig C."/>
            <person name="Valentin K.U."/>
            <person name="Worden A.Z."/>
            <person name="Armbrust E.V."/>
            <person name="Bowler C."/>
            <person name="Green B."/>
            <person name="Moulton V."/>
            <person name="Van Oosterhout C."/>
            <person name="Grigoriev I."/>
        </authorList>
    </citation>
    <scope>NUCLEOTIDE SEQUENCE [LARGE SCALE GENOMIC DNA]</scope>
    <source>
        <strain evidence="1 2">CCMP1102</strain>
    </source>
</reference>
<proteinExistence type="predicted"/>
<dbReference type="SUPFAM" id="SSF56672">
    <property type="entry name" value="DNA/RNA polymerases"/>
    <property type="match status" value="1"/>
</dbReference>
<protein>
    <recommendedName>
        <fullName evidence="3">Reverse transcriptase domain-containing protein</fullName>
    </recommendedName>
</protein>
<dbReference type="OrthoDB" id="42452at2759"/>
<sequence length="911" mass="103006">MLSPPKSNLSATASSFAPVIATTTTTVPLSLPLDVNHSMTGTTENRYHKHPYKNDRLDALIEQLAKRYESTDSYGDFIRDTRGRGDLHPEIATIKHPAAHLLSRFQKVGTPAIISGSPWTPSKIEAALRRGPHKSSKNGIEFLRNEYADMIEKQQWIVLPAAMIKHMYGLRLSPLGLVPQRNRRDRMISDYSYFDVNADTFNIAPSEAMQFGRTLWRLLFRIHHANDHFGPVFMSKIDLSDGFYRLWLRPEDTMRLAVLFPSREGEPPLIGIPLTNPMGWVSSPPNFCACTETIADLANDSLNDKEALQHARLMPHQLDEVSESTPTDVESVPSPKVPITPATKPFHRPIKYWDIYVDDFCGLVQGNKWERRAVKRILFQALDKVFRPLDESDTKYRQEPASIKKLKQGDACWATSKIILGWFVDTINKTISLPSHRADRLLEILHSIPHTQRTIATKEWHKVIGELRSMSVAIPGCKGLFSILQEAFRHEETERPRIRLSKTLHGFLDDFRWLAKDLASRPTRIAELIPDREPATNGACDAAGAGMGGVHFVPTTSSEIPLLWRQPFPDWIRKRLSSFKNPKGDVTNSDLELAGSIAHNDVLAQAADVCEQTTHNSYDNIATVFWQRKGATTTLGPAAYLLRLQAMHQRFFRYVPLRDYIPERTMATMSTATRDEFKSDLRLIQEEVRSGVTQDYTKRKDRHWEIWLEYCDSCSIDPFLSSHSDPVPILQIFAQRFRDGRLAPSGKPVRSKTVSDALCSVGQKFAVLGSNDPRYNSYGKIDFRLSRQYKSFGKKDKPPSRVKPLPITVVIAALNFACVSSPTMEREAIANMICIAFFFCLRPGEYTGTTTDDQAFSLEDVTLYLGDRRLHNDLSPDHEIEAATSVTYLFTEQKNGDKGEIIAHARSGDSL</sequence>
<keyword evidence="2" id="KW-1185">Reference proteome</keyword>
<dbReference type="InterPro" id="IPR043502">
    <property type="entry name" value="DNA/RNA_pol_sf"/>
</dbReference>
<organism evidence="1 2">
    <name type="scientific">Fragilariopsis cylindrus CCMP1102</name>
    <dbReference type="NCBI Taxonomy" id="635003"/>
    <lineage>
        <taxon>Eukaryota</taxon>
        <taxon>Sar</taxon>
        <taxon>Stramenopiles</taxon>
        <taxon>Ochrophyta</taxon>
        <taxon>Bacillariophyta</taxon>
        <taxon>Bacillariophyceae</taxon>
        <taxon>Bacillariophycidae</taxon>
        <taxon>Bacillariales</taxon>
        <taxon>Bacillariaceae</taxon>
        <taxon>Fragilariopsis</taxon>
    </lineage>
</organism>